<dbReference type="STRING" id="133381.A0A2T9ZJ12"/>
<dbReference type="GO" id="GO:0005524">
    <property type="term" value="F:ATP binding"/>
    <property type="evidence" value="ECO:0007669"/>
    <property type="project" value="InterPro"/>
</dbReference>
<name>A0A2T9ZJ12_9FUNG</name>
<evidence type="ECO:0000256" key="1">
    <source>
        <dbReference type="SAM" id="MobiDB-lite"/>
    </source>
</evidence>
<comment type="caution">
    <text evidence="3">The sequence shown here is derived from an EMBL/GenBank/DDBJ whole genome shotgun (WGS) entry which is preliminary data.</text>
</comment>
<organism evidence="3 4">
    <name type="scientific">Smittium megazygosporum</name>
    <dbReference type="NCBI Taxonomy" id="133381"/>
    <lineage>
        <taxon>Eukaryota</taxon>
        <taxon>Fungi</taxon>
        <taxon>Fungi incertae sedis</taxon>
        <taxon>Zoopagomycota</taxon>
        <taxon>Kickxellomycotina</taxon>
        <taxon>Harpellomycetes</taxon>
        <taxon>Harpellales</taxon>
        <taxon>Legeriomycetaceae</taxon>
        <taxon>Smittium</taxon>
    </lineage>
</organism>
<dbReference type="Gene3D" id="3.40.50.300">
    <property type="entry name" value="P-loop containing nucleotide triphosphate hydrolases"/>
    <property type="match status" value="1"/>
</dbReference>
<dbReference type="Proteomes" id="UP000245609">
    <property type="component" value="Unassembled WGS sequence"/>
</dbReference>
<evidence type="ECO:0000259" key="2">
    <source>
        <dbReference type="Pfam" id="PF00004"/>
    </source>
</evidence>
<dbReference type="GO" id="GO:0005634">
    <property type="term" value="C:nucleus"/>
    <property type="evidence" value="ECO:0007669"/>
    <property type="project" value="TreeGrafter"/>
</dbReference>
<dbReference type="PANTHER" id="PTHR23389:SF21">
    <property type="entry name" value="ATPASE FAMILY AAA DOMAIN-CONTAINING PROTEIN 5"/>
    <property type="match status" value="1"/>
</dbReference>
<dbReference type="Pfam" id="PF00004">
    <property type="entry name" value="AAA"/>
    <property type="match status" value="1"/>
</dbReference>
<dbReference type="AlphaFoldDB" id="A0A2T9ZJ12"/>
<gene>
    <name evidence="3" type="ORF">BB560_000931</name>
</gene>
<evidence type="ECO:0000313" key="4">
    <source>
        <dbReference type="Proteomes" id="UP000245609"/>
    </source>
</evidence>
<protein>
    <recommendedName>
        <fullName evidence="2">ATPase AAA-type core domain-containing protein</fullName>
    </recommendedName>
</protein>
<dbReference type="InterPro" id="IPR027417">
    <property type="entry name" value="P-loop_NTPase"/>
</dbReference>
<feature type="domain" description="ATPase AAA-type core" evidence="2">
    <location>
        <begin position="516"/>
        <end position="625"/>
    </location>
</feature>
<feature type="region of interest" description="Disordered" evidence="1">
    <location>
        <begin position="399"/>
        <end position="436"/>
    </location>
</feature>
<keyword evidence="4" id="KW-1185">Reference proteome</keyword>
<reference evidence="3 4" key="1">
    <citation type="journal article" date="2018" name="MBio">
        <title>Comparative Genomics Reveals the Core Gene Toolbox for the Fungus-Insect Symbiosis.</title>
        <authorList>
            <person name="Wang Y."/>
            <person name="Stata M."/>
            <person name="Wang W."/>
            <person name="Stajich J.E."/>
            <person name="White M.M."/>
            <person name="Moncalvo J.M."/>
        </authorList>
    </citation>
    <scope>NUCLEOTIDE SEQUENCE [LARGE SCALE GENOMIC DNA]</scope>
    <source>
        <strain evidence="3 4">SC-DP-2</strain>
    </source>
</reference>
<dbReference type="EMBL" id="MBFS01000108">
    <property type="protein sequence ID" value="PVV04568.1"/>
    <property type="molecule type" value="Genomic_DNA"/>
</dbReference>
<proteinExistence type="predicted"/>
<dbReference type="GO" id="GO:0016887">
    <property type="term" value="F:ATP hydrolysis activity"/>
    <property type="evidence" value="ECO:0007669"/>
    <property type="project" value="InterPro"/>
</dbReference>
<feature type="region of interest" description="Disordered" evidence="1">
    <location>
        <begin position="985"/>
        <end position="1005"/>
    </location>
</feature>
<dbReference type="CDD" id="cd00009">
    <property type="entry name" value="AAA"/>
    <property type="match status" value="1"/>
</dbReference>
<evidence type="ECO:0000313" key="3">
    <source>
        <dbReference type="EMBL" id="PVV04568.1"/>
    </source>
</evidence>
<dbReference type="PANTHER" id="PTHR23389">
    <property type="entry name" value="CHROMOSOME TRANSMISSION FIDELITY FACTOR 18"/>
    <property type="match status" value="1"/>
</dbReference>
<accession>A0A2T9ZJ12</accession>
<dbReference type="OrthoDB" id="9996895at2759"/>
<dbReference type="InterPro" id="IPR003959">
    <property type="entry name" value="ATPase_AAA_core"/>
</dbReference>
<sequence>MSISNNFEEDSTQKEDANFAGLSMKIEKKAKTASNNFFFLHSNQKKEIMKNRKFSERDDDRSFSTLTDFFFVNLKMVYQKKRFQKFEGDINSLRVMTDEDRQRFKRTSTCISSSALPWPGEIFGSEQHVRSLKNKFDQCSGNSYYPNQDLFLKKQELISNNNDLNLSYFDVPKKSCHTCKSIPLDTSLALSCDKSVHSEIESCNCTLGTLYKPMGSNSKEYWEKVRESKKDNQKPNLRIIDKIINSIDKGRTKTPKSNYQLFSKKYAPINSKDVLGNTKVIQDISLWLKLNLLRNKVSSESANECIPETGLDIEQQKVATTTTSCLKESKINNTQTVFSNTFNIKSVDIQSCNSVESSHDNSPIITPISIEIDTEVNINDISVSQCSTPDNNFFSKKKYVKKSKPKPSLEKQHSSQSSDSNINDRKKASSKNKSITGTDDLRDSIVQLFGESGFSQEEIDYFLNYSANSLEKVTGRKHEFGLPKSKSAKGQKGKKISSQINKDLVTRAVQSECGIILLFGPSGSGKTSAVYSIAEELDYMVHEIHAGDLRSGKAIVSKLDELVKSHVLSSKANFFQKNLGKKTENSVSGAETKSEPKQVLVLLQHIDILFEQDSGMISAVQMIAQKSKRPIIATCSNKLDPNVYKLDLTNYFEYKNPSVVELVEYLNLIFFNESGYMISENLLADTCIFNNCNLSKLMVWAENFIRTIKYSDEINSESHELGCTLSKSRNKTRNSSQDTANNENRCQNLYTQLNVVPYSKNSGFETPADKKHRCVSTTSDTFSKRLLTTRGIPSCTECDLYSMWVNYLNFETFSHLDVNNSQYNSKRGHFISYEKNEESESNSKQLNNLKLLEKYSDSLDNLLLSDTFISSCPEEQEAFFESDLYKQNDSLFPDALQNTKYLTLDYDMFKKEASFSVDTLQIPLYYFLVSQMDFLGASALLQQEQNSQGNKGSICRDSEIISPWISRPSPSIKQDLLEVYQNTSIQNIGPDDSGTDGTKESSSETCEQKSVLIENSIESLSKILTNGDPLVELLHYNTKIEYISFIKHILALDAIAAKSIRKYFEAQSVNDDSSEEEPSLDAFLENEPQDVRQLILRQFGAERRFTRSKKTTYTHYMNWIEFDLLCYINDNHFLSIV</sequence>
<dbReference type="GO" id="GO:0003677">
    <property type="term" value="F:DNA binding"/>
    <property type="evidence" value="ECO:0007669"/>
    <property type="project" value="TreeGrafter"/>
</dbReference>
<dbReference type="SUPFAM" id="SSF52540">
    <property type="entry name" value="P-loop containing nucleoside triphosphate hydrolases"/>
    <property type="match status" value="1"/>
</dbReference>